<dbReference type="Proteomes" id="UP000182977">
    <property type="component" value="Chromosome I"/>
</dbReference>
<gene>
    <name evidence="1" type="ORF">SAMN04488563_0124</name>
</gene>
<reference evidence="2" key="1">
    <citation type="submission" date="2016-10" db="EMBL/GenBank/DDBJ databases">
        <authorList>
            <person name="Varghese N."/>
            <person name="Submissions S."/>
        </authorList>
    </citation>
    <scope>NUCLEOTIDE SEQUENCE [LARGE SCALE GENOMIC DNA]</scope>
    <source>
        <strain evidence="2">DSM 45079</strain>
    </source>
</reference>
<dbReference type="GO" id="GO:0004553">
    <property type="term" value="F:hydrolase activity, hydrolyzing O-glycosyl compounds"/>
    <property type="evidence" value="ECO:0007669"/>
    <property type="project" value="TreeGrafter"/>
</dbReference>
<evidence type="ECO:0000313" key="1">
    <source>
        <dbReference type="EMBL" id="SDU10919.1"/>
    </source>
</evidence>
<dbReference type="PANTHER" id="PTHR31616:SF0">
    <property type="entry name" value="GLUCAN 1,4-ALPHA-GLUCOSIDASE"/>
    <property type="match status" value="1"/>
</dbReference>
<dbReference type="EMBL" id="LT629791">
    <property type="protein sequence ID" value="SDU10919.1"/>
    <property type="molecule type" value="Genomic_DNA"/>
</dbReference>
<dbReference type="InterPro" id="IPR008928">
    <property type="entry name" value="6-hairpin_glycosidase_sf"/>
</dbReference>
<organism evidence="1 2">
    <name type="scientific">Jiangella alkaliphila</name>
    <dbReference type="NCBI Taxonomy" id="419479"/>
    <lineage>
        <taxon>Bacteria</taxon>
        <taxon>Bacillati</taxon>
        <taxon>Actinomycetota</taxon>
        <taxon>Actinomycetes</taxon>
        <taxon>Jiangellales</taxon>
        <taxon>Jiangellaceae</taxon>
        <taxon>Jiangella</taxon>
    </lineage>
</organism>
<dbReference type="Gene3D" id="1.50.10.10">
    <property type="match status" value="1"/>
</dbReference>
<evidence type="ECO:0000313" key="2">
    <source>
        <dbReference type="Proteomes" id="UP000182977"/>
    </source>
</evidence>
<proteinExistence type="predicted"/>
<accession>A0A1H2FUB8</accession>
<dbReference type="SUPFAM" id="SSF48208">
    <property type="entry name" value="Six-hairpin glycosidases"/>
    <property type="match status" value="1"/>
</dbReference>
<dbReference type="GO" id="GO:0005975">
    <property type="term" value="P:carbohydrate metabolic process"/>
    <property type="evidence" value="ECO:0007669"/>
    <property type="project" value="InterPro"/>
</dbReference>
<keyword evidence="2" id="KW-1185">Reference proteome</keyword>
<protein>
    <submittedName>
        <fullName evidence="1">Glucoamylase (Glucan-1,4-alpha-glucosidase), GH15 family</fullName>
    </submittedName>
</protein>
<dbReference type="PANTHER" id="PTHR31616">
    <property type="entry name" value="TREHALASE"/>
    <property type="match status" value="1"/>
</dbReference>
<dbReference type="STRING" id="419479.SAMN04488563_0124"/>
<sequence>MVWTTYAGFVRSSRRLRWRIGLPAVILIIAALSMAPSRGTVLPLRADGVTVEPGGAVATVPAASGAAFVPGTSVLSTEDRSDPAVTARIDDDRRWLADGDIPGHGTRYHAMSERALLDLRALTSPTGALMAAPITAWRHVWPRDASFAAAAYAVTGHDEEAADVLGFLARVAPADGQWEARYLADGSGPPDDRPQQLDSAGWVLWAVWLVSRTVEPDVAAEVLEELRPAVIASANAIVDSLGDDGLPEPSSDYWEKEETELTLGVAAPLSLGLRSALALAPLIGVEDPYVWTNAARRLDEAVEREFGAHGYPRTLPDGGADAAVTFLAPPFAPSTPDVSEAVRATELALRVPNGGHRPGEAWRKDVDVAWTPETALLALALAGNGDREDADRLLTFLDSYRTPLGSLPEKVDSEATPASVAPLAWTSSLVLLTLAELEKPLPVVPAAG</sequence>
<dbReference type="InterPro" id="IPR012341">
    <property type="entry name" value="6hp_glycosidase-like_sf"/>
</dbReference>
<name>A0A1H2FUB8_9ACTN</name>
<dbReference type="AlphaFoldDB" id="A0A1H2FUB8"/>